<sequence length="244" mass="27960">MFRDRDNYDSNYMQSTELVFPPGGRGFYPEPDISFVPLRPYESYIRFGHFSPDSPPVDVYLDDLIIGEGVNFTAVTEYFLVGTDAHTVQIYITGDKEYPIYEETFYLPAGSLVTLASINLFDNISFELINDTTRIEPEQMFVKFVNLSYGSPTLDLLINDEVYFSNIPYNETSYYFPIVNNKPYYNMTLLNSQTGELVLNFFNVPLEGNHAYTIYALGIYNGTPDTFLLITIDGSTYVLEEFPD</sequence>
<proteinExistence type="predicted"/>
<dbReference type="InterPro" id="IPR025510">
    <property type="entry name" value="DUF4397"/>
</dbReference>
<reference evidence="2 3" key="1">
    <citation type="submission" date="2019-03" db="EMBL/GenBank/DDBJ databases">
        <title>Genomic Encyclopedia of Type Strains, Phase IV (KMG-IV): sequencing the most valuable type-strain genomes for metagenomic binning, comparative biology and taxonomic classification.</title>
        <authorList>
            <person name="Goeker M."/>
        </authorList>
    </citation>
    <scope>NUCLEOTIDE SEQUENCE [LARGE SCALE GENOMIC DNA]</scope>
    <source>
        <strain evidence="2 3">DSM 24629</strain>
    </source>
</reference>
<comment type="caution">
    <text evidence="2">The sequence shown here is derived from an EMBL/GenBank/DDBJ whole genome shotgun (WGS) entry which is preliminary data.</text>
</comment>
<dbReference type="Proteomes" id="UP000294902">
    <property type="component" value="Unassembled WGS sequence"/>
</dbReference>
<evidence type="ECO:0000259" key="1">
    <source>
        <dbReference type="Pfam" id="PF14344"/>
    </source>
</evidence>
<keyword evidence="3" id="KW-1185">Reference proteome</keyword>
<evidence type="ECO:0000313" key="2">
    <source>
        <dbReference type="EMBL" id="TCT12124.1"/>
    </source>
</evidence>
<gene>
    <name evidence="2" type="ORF">EDC18_11423</name>
</gene>
<feature type="domain" description="DUF4397" evidence="1">
    <location>
        <begin position="43"/>
        <end position="156"/>
    </location>
</feature>
<dbReference type="RefSeq" id="WP_132254031.1">
    <property type="nucleotide sequence ID" value="NZ_SMAL01000014.1"/>
</dbReference>
<dbReference type="AlphaFoldDB" id="A0A4R3MEB0"/>
<dbReference type="Pfam" id="PF14344">
    <property type="entry name" value="DUF4397"/>
    <property type="match status" value="1"/>
</dbReference>
<protein>
    <submittedName>
        <fullName evidence="2">Uncharacterized protein DUF4397</fullName>
    </submittedName>
</protein>
<name>A0A4R3MEB0_9FIRM</name>
<accession>A0A4R3MEB0</accession>
<organism evidence="2 3">
    <name type="scientific">Natranaerovirga pectinivora</name>
    <dbReference type="NCBI Taxonomy" id="682400"/>
    <lineage>
        <taxon>Bacteria</taxon>
        <taxon>Bacillati</taxon>
        <taxon>Bacillota</taxon>
        <taxon>Clostridia</taxon>
        <taxon>Lachnospirales</taxon>
        <taxon>Natranaerovirgaceae</taxon>
        <taxon>Natranaerovirga</taxon>
    </lineage>
</organism>
<dbReference type="OrthoDB" id="9783299at2"/>
<dbReference type="EMBL" id="SMAL01000014">
    <property type="protein sequence ID" value="TCT12124.1"/>
    <property type="molecule type" value="Genomic_DNA"/>
</dbReference>
<evidence type="ECO:0000313" key="3">
    <source>
        <dbReference type="Proteomes" id="UP000294902"/>
    </source>
</evidence>